<dbReference type="Gene3D" id="1.20.120.530">
    <property type="entry name" value="GntR ligand-binding domain-like"/>
    <property type="match status" value="1"/>
</dbReference>
<dbReference type="PANTHER" id="PTHR43537">
    <property type="entry name" value="TRANSCRIPTIONAL REGULATOR, GNTR FAMILY"/>
    <property type="match status" value="1"/>
</dbReference>
<reference evidence="5 6" key="1">
    <citation type="submission" date="2018-01" db="EMBL/GenBank/DDBJ databases">
        <title>Draft genome sequence of Nonomuraea sp. KC333.</title>
        <authorList>
            <person name="Sahin N."/>
            <person name="Saygin H."/>
            <person name="Ay H."/>
        </authorList>
    </citation>
    <scope>NUCLEOTIDE SEQUENCE [LARGE SCALE GENOMIC DNA]</scope>
    <source>
        <strain evidence="5 6">KC333</strain>
    </source>
</reference>
<evidence type="ECO:0000313" key="6">
    <source>
        <dbReference type="Proteomes" id="UP000249304"/>
    </source>
</evidence>
<dbReference type="CDD" id="cd07377">
    <property type="entry name" value="WHTH_GntR"/>
    <property type="match status" value="1"/>
</dbReference>
<evidence type="ECO:0000259" key="4">
    <source>
        <dbReference type="PROSITE" id="PS50949"/>
    </source>
</evidence>
<protein>
    <submittedName>
        <fullName evidence="5">GntR family transcriptional regulator</fullName>
    </submittedName>
</protein>
<dbReference type="Pfam" id="PF07729">
    <property type="entry name" value="FCD"/>
    <property type="match status" value="1"/>
</dbReference>
<evidence type="ECO:0000313" key="5">
    <source>
        <dbReference type="EMBL" id="PZG13191.1"/>
    </source>
</evidence>
<dbReference type="EMBL" id="POUD01000164">
    <property type="protein sequence ID" value="PZG13191.1"/>
    <property type="molecule type" value="Genomic_DNA"/>
</dbReference>
<organism evidence="5 6">
    <name type="scientific">Nonomuraea aridisoli</name>
    <dbReference type="NCBI Taxonomy" id="2070368"/>
    <lineage>
        <taxon>Bacteria</taxon>
        <taxon>Bacillati</taxon>
        <taxon>Actinomycetota</taxon>
        <taxon>Actinomycetes</taxon>
        <taxon>Streptosporangiales</taxon>
        <taxon>Streptosporangiaceae</taxon>
        <taxon>Nonomuraea</taxon>
    </lineage>
</organism>
<keyword evidence="6" id="KW-1185">Reference proteome</keyword>
<dbReference type="SUPFAM" id="SSF48008">
    <property type="entry name" value="GntR ligand-binding domain-like"/>
    <property type="match status" value="1"/>
</dbReference>
<dbReference type="InterPro" id="IPR011711">
    <property type="entry name" value="GntR_C"/>
</dbReference>
<comment type="caution">
    <text evidence="5">The sequence shown here is derived from an EMBL/GenBank/DDBJ whole genome shotgun (WGS) entry which is preliminary data.</text>
</comment>
<dbReference type="PANTHER" id="PTHR43537:SF44">
    <property type="entry name" value="GNTR FAMILY REGULATORY PROTEIN"/>
    <property type="match status" value="1"/>
</dbReference>
<dbReference type="SMART" id="SM00895">
    <property type="entry name" value="FCD"/>
    <property type="match status" value="1"/>
</dbReference>
<dbReference type="Proteomes" id="UP000249304">
    <property type="component" value="Unassembled WGS sequence"/>
</dbReference>
<dbReference type="SUPFAM" id="SSF46785">
    <property type="entry name" value="Winged helix' DNA-binding domain"/>
    <property type="match status" value="1"/>
</dbReference>
<dbReference type="InterPro" id="IPR036388">
    <property type="entry name" value="WH-like_DNA-bd_sf"/>
</dbReference>
<gene>
    <name evidence="5" type="ORF">C1J01_30735</name>
</gene>
<dbReference type="InterPro" id="IPR008920">
    <property type="entry name" value="TF_FadR/GntR_C"/>
</dbReference>
<dbReference type="GO" id="GO:0003700">
    <property type="term" value="F:DNA-binding transcription factor activity"/>
    <property type="evidence" value="ECO:0007669"/>
    <property type="project" value="InterPro"/>
</dbReference>
<sequence>MSIYPGRGIHGQVVEAIGRRIVSGKEAPGSTLDLDALEITYDVSKTVVREALKVLAAKGLVDARPKRGTFVRSRSQWSLLDPDLLRWQFEEPSGSGLLDDLYEVRIIVEPAGARLAALRRTEEEVESLAAALAAVDEQADAEAIIEADLAFHRQLLEASHNELLIRMEYIIEIGLRARDVLVHTEGHRDDFLPPHQAVLDAVRRADPDGAERAMRQLLEQAAKDEQQIKNRGGK</sequence>
<proteinExistence type="predicted"/>
<evidence type="ECO:0000256" key="1">
    <source>
        <dbReference type="ARBA" id="ARBA00023015"/>
    </source>
</evidence>
<evidence type="ECO:0000256" key="3">
    <source>
        <dbReference type="ARBA" id="ARBA00023163"/>
    </source>
</evidence>
<dbReference type="AlphaFoldDB" id="A0A2W2DSN6"/>
<keyword evidence="2" id="KW-0238">DNA-binding</keyword>
<dbReference type="Gene3D" id="1.10.10.10">
    <property type="entry name" value="Winged helix-like DNA-binding domain superfamily/Winged helix DNA-binding domain"/>
    <property type="match status" value="1"/>
</dbReference>
<dbReference type="PROSITE" id="PS50949">
    <property type="entry name" value="HTH_GNTR"/>
    <property type="match status" value="1"/>
</dbReference>
<dbReference type="Pfam" id="PF00392">
    <property type="entry name" value="GntR"/>
    <property type="match status" value="1"/>
</dbReference>
<dbReference type="OrthoDB" id="4164516at2"/>
<evidence type="ECO:0000256" key="2">
    <source>
        <dbReference type="ARBA" id="ARBA00023125"/>
    </source>
</evidence>
<keyword evidence="3" id="KW-0804">Transcription</keyword>
<name>A0A2W2DSN6_9ACTN</name>
<dbReference type="GO" id="GO:0003677">
    <property type="term" value="F:DNA binding"/>
    <property type="evidence" value="ECO:0007669"/>
    <property type="project" value="UniProtKB-KW"/>
</dbReference>
<dbReference type="InterPro" id="IPR036390">
    <property type="entry name" value="WH_DNA-bd_sf"/>
</dbReference>
<dbReference type="SMART" id="SM00345">
    <property type="entry name" value="HTH_GNTR"/>
    <property type="match status" value="1"/>
</dbReference>
<dbReference type="InterPro" id="IPR000524">
    <property type="entry name" value="Tscrpt_reg_HTH_GntR"/>
</dbReference>
<accession>A0A2W2DSN6</accession>
<keyword evidence="1" id="KW-0805">Transcription regulation</keyword>
<feature type="domain" description="HTH gntR-type" evidence="4">
    <location>
        <begin position="7"/>
        <end position="74"/>
    </location>
</feature>